<gene>
    <name evidence="1" type="ORF">CLV27_0286</name>
</gene>
<dbReference type="Proteomes" id="UP000295777">
    <property type="component" value="Unassembled WGS sequence"/>
</dbReference>
<accession>A0A4R1GI21</accession>
<name>A0A4R1GI21_9BACT</name>
<organism evidence="1 2">
    <name type="scientific">Phorcysia thermohydrogeniphila</name>
    <dbReference type="NCBI Taxonomy" id="936138"/>
    <lineage>
        <taxon>Bacteria</taxon>
        <taxon>Pseudomonadati</taxon>
        <taxon>Aquificota</taxon>
        <taxon>Aquificia</taxon>
        <taxon>Desulfurobacteriales</taxon>
        <taxon>Desulfurobacteriaceae</taxon>
        <taxon>Phorcysia</taxon>
    </lineage>
</organism>
<reference evidence="1 2" key="1">
    <citation type="submission" date="2019-03" db="EMBL/GenBank/DDBJ databases">
        <title>Genomic Encyclopedia of Archaeal and Bacterial Type Strains, Phase II (KMG-II): from individual species to whole genera.</title>
        <authorList>
            <person name="Goeker M."/>
        </authorList>
    </citation>
    <scope>NUCLEOTIDE SEQUENCE [LARGE SCALE GENOMIC DNA]</scope>
    <source>
        <strain evidence="1 2">DSM 24425</strain>
    </source>
</reference>
<comment type="caution">
    <text evidence="1">The sequence shown here is derived from an EMBL/GenBank/DDBJ whole genome shotgun (WGS) entry which is preliminary data.</text>
</comment>
<proteinExistence type="predicted"/>
<dbReference type="EMBL" id="SMFV01000001">
    <property type="protein sequence ID" value="TCK06485.1"/>
    <property type="molecule type" value="Genomic_DNA"/>
</dbReference>
<evidence type="ECO:0000313" key="1">
    <source>
        <dbReference type="EMBL" id="TCK06485.1"/>
    </source>
</evidence>
<sequence>MMEKEAQLIALEILRVLKSRFDNSLEDAESNRNAPFHKAVLNTFSNKLEKHIDNESYCNRLWNP</sequence>
<evidence type="ECO:0000313" key="2">
    <source>
        <dbReference type="Proteomes" id="UP000295777"/>
    </source>
</evidence>
<dbReference type="AlphaFoldDB" id="A0A4R1GI21"/>
<protein>
    <submittedName>
        <fullName evidence="1">Uncharacterized protein</fullName>
    </submittedName>
</protein>
<keyword evidence="2" id="KW-1185">Reference proteome</keyword>